<dbReference type="Pfam" id="PF20710">
    <property type="entry name" value="DUF6824"/>
    <property type="match status" value="1"/>
</dbReference>
<evidence type="ECO:0000313" key="3">
    <source>
        <dbReference type="EMBL" id="KAG7372629.1"/>
    </source>
</evidence>
<keyword evidence="4" id="KW-1185">Reference proteome</keyword>
<gene>
    <name evidence="3" type="ORF">IV203_018772</name>
</gene>
<dbReference type="InterPro" id="IPR049227">
    <property type="entry name" value="DUF6824"/>
</dbReference>
<organism evidence="3 4">
    <name type="scientific">Nitzschia inconspicua</name>
    <dbReference type="NCBI Taxonomy" id="303405"/>
    <lineage>
        <taxon>Eukaryota</taxon>
        <taxon>Sar</taxon>
        <taxon>Stramenopiles</taxon>
        <taxon>Ochrophyta</taxon>
        <taxon>Bacillariophyta</taxon>
        <taxon>Bacillariophyceae</taxon>
        <taxon>Bacillariophycidae</taxon>
        <taxon>Bacillariales</taxon>
        <taxon>Bacillariaceae</taxon>
        <taxon>Nitzschia</taxon>
    </lineage>
</organism>
<dbReference type="EMBL" id="JAGRRH010000003">
    <property type="protein sequence ID" value="KAG7372629.1"/>
    <property type="molecule type" value="Genomic_DNA"/>
</dbReference>
<sequence length="586" mass="65328">MRDNADVPASIEESQLIISNALASLSVADRDLLLEDINAIHRPHKIGAQPNREALAEQLQTMDSWLSANKNDAYKEAELLDRDYVQCRGLRFRFLQSSCFGSRVSQDHAVQAARRLNDYLEFKRRLVGSHRLTRKILTPNDLDADDLDCLESGYWQKVGTDVAGRVIVAAFPILLRYRTPDSFLKAMLLFFSSIFAETSLEEQSQHSLVLVYYNTTLTEPDMDRELASTAVRLLQSLPITICAHHIALHPHITNSAVLSELLTIQESALSQDQLQQWRARHVLHTGTSRDEIELKLRRYGIRVNLPCNRDGSEIQTNAHRQWLLSMRGEEQRQRRASPSDSATLAASVSSGFTIESSKSSSTHYSGELPSSFVTSEMLAEGIEKRSTVFDDPSTAMTKPSAKDILHRQLASDAKTPASAMPVPSGFEDMQPLTANKDSTSRKLPTLASVSSIASAEQNRFSTSAASASAVTKRQRMDPAILTEASIILPKNTDILFGRGSGIQNHPGNVQFRELLEQNLGSYSTSDDAAKRRMVISLADHMRRDLGLRFLKQAPDGVSWIPVTEKAVVYQKFYQTFRSLRAAAKKK</sequence>
<evidence type="ECO:0000313" key="4">
    <source>
        <dbReference type="Proteomes" id="UP000693970"/>
    </source>
</evidence>
<reference evidence="3" key="2">
    <citation type="submission" date="2021-04" db="EMBL/GenBank/DDBJ databases">
        <authorList>
            <person name="Podell S."/>
        </authorList>
    </citation>
    <scope>NUCLEOTIDE SEQUENCE</scope>
    <source>
        <strain evidence="3">Hildebrandi</strain>
    </source>
</reference>
<feature type="domain" description="DUF6824" evidence="2">
    <location>
        <begin position="493"/>
        <end position="577"/>
    </location>
</feature>
<accession>A0A9K3Q8Y4</accession>
<proteinExistence type="predicted"/>
<dbReference type="Proteomes" id="UP000693970">
    <property type="component" value="Unassembled WGS sequence"/>
</dbReference>
<reference evidence="3" key="1">
    <citation type="journal article" date="2021" name="Sci. Rep.">
        <title>Diploid genomic architecture of Nitzschia inconspicua, an elite biomass production diatom.</title>
        <authorList>
            <person name="Oliver A."/>
            <person name="Podell S."/>
            <person name="Pinowska A."/>
            <person name="Traller J.C."/>
            <person name="Smith S.R."/>
            <person name="McClure R."/>
            <person name="Beliaev A."/>
            <person name="Bohutskyi P."/>
            <person name="Hill E.A."/>
            <person name="Rabines A."/>
            <person name="Zheng H."/>
            <person name="Allen L.Z."/>
            <person name="Kuo A."/>
            <person name="Grigoriev I.V."/>
            <person name="Allen A.E."/>
            <person name="Hazlebeck D."/>
            <person name="Allen E.E."/>
        </authorList>
    </citation>
    <scope>NUCLEOTIDE SEQUENCE</scope>
    <source>
        <strain evidence="3">Hildebrandi</strain>
    </source>
</reference>
<feature type="region of interest" description="Disordered" evidence="1">
    <location>
        <begin position="411"/>
        <end position="441"/>
    </location>
</feature>
<name>A0A9K3Q8Y4_9STRA</name>
<comment type="caution">
    <text evidence="3">The sequence shown here is derived from an EMBL/GenBank/DDBJ whole genome shotgun (WGS) entry which is preliminary data.</text>
</comment>
<dbReference type="AlphaFoldDB" id="A0A9K3Q8Y4"/>
<evidence type="ECO:0000256" key="1">
    <source>
        <dbReference type="SAM" id="MobiDB-lite"/>
    </source>
</evidence>
<protein>
    <recommendedName>
        <fullName evidence="2">DUF6824 domain-containing protein</fullName>
    </recommendedName>
</protein>
<evidence type="ECO:0000259" key="2">
    <source>
        <dbReference type="Pfam" id="PF20710"/>
    </source>
</evidence>